<dbReference type="Gene3D" id="1.10.40.30">
    <property type="entry name" value="Fumarase/aspartase (C-terminal domain)"/>
    <property type="match status" value="1"/>
</dbReference>
<dbReference type="Gene3D" id="1.20.200.10">
    <property type="entry name" value="Fumarase/aspartase (Central domain)"/>
    <property type="match status" value="1"/>
</dbReference>
<dbReference type="PRINTS" id="PR00149">
    <property type="entry name" value="FUMRATELYASE"/>
</dbReference>
<dbReference type="FunFam" id="1.20.200.10:FF:000004">
    <property type="entry name" value="Adenylosuccinate lyase"/>
    <property type="match status" value="1"/>
</dbReference>
<keyword evidence="6 9" id="KW-0658">Purine biosynthesis</keyword>
<dbReference type="NCBIfam" id="TIGR00928">
    <property type="entry name" value="purB"/>
    <property type="match status" value="1"/>
</dbReference>
<evidence type="ECO:0000259" key="10">
    <source>
        <dbReference type="Pfam" id="PF00206"/>
    </source>
</evidence>
<dbReference type="Gene3D" id="1.10.275.10">
    <property type="entry name" value="Fumarase/aspartase (N-terminal domain)"/>
    <property type="match status" value="1"/>
</dbReference>
<accession>A0A2P2Q3G0</accession>
<organism evidence="12">
    <name type="scientific">Rhizophora mucronata</name>
    <name type="common">Asiatic mangrove</name>
    <dbReference type="NCBI Taxonomy" id="61149"/>
    <lineage>
        <taxon>Eukaryota</taxon>
        <taxon>Viridiplantae</taxon>
        <taxon>Streptophyta</taxon>
        <taxon>Embryophyta</taxon>
        <taxon>Tracheophyta</taxon>
        <taxon>Spermatophyta</taxon>
        <taxon>Magnoliopsida</taxon>
        <taxon>eudicotyledons</taxon>
        <taxon>Gunneridae</taxon>
        <taxon>Pentapetalae</taxon>
        <taxon>rosids</taxon>
        <taxon>fabids</taxon>
        <taxon>Malpighiales</taxon>
        <taxon>Rhizophoraceae</taxon>
        <taxon>Rhizophora</taxon>
    </lineage>
</organism>
<keyword evidence="7 9" id="KW-0456">Lyase</keyword>
<dbReference type="Pfam" id="PF00206">
    <property type="entry name" value="Lyase_1"/>
    <property type="match status" value="1"/>
</dbReference>
<comment type="pathway">
    <text evidence="2 9">Purine metabolism; AMP biosynthesis via de novo pathway; AMP from IMP: step 2/2.</text>
</comment>
<sequence length="548" mass="60799">MEFAASSSGSGILTGTQLWKGLVTTPRLQKASFFTIPPNALFLKSAVSRCGVCSCQSTLKDAAASPFVPKKMAGGGGARDLELSNLTALSPLDGRYWSKVKELSPFLSEYGLIYYRILVEVKWLLKLSQIPEVTEVPSFSQGAQHFLQELIDGFGLEDALEVKGIERVTNHDVKAVEYFLKKKCQSHAEIAKVLEFFHFACTSEDINNLAHALMLKEAMHTVIFPVMDELITSICTMAQDNATIPMLSRTHGQPASPTTLGKEMAVFAARLSEQRQEISQVKIKGKFAGAVGNYNAHLVAYPNVNWTQIAKEFVESLGLYFNPYVTQIEPHDYMARLFHAVMVFNTILIDFDRDIWGYISLAYFKQITKAGEIGSSTMPHKVNPIDFENSEGNLSKANGSLSHLSEKLPISRWQRDLTDSTVLRNMGEGLGHSLLAYKSALQGISKLQVNEIRLSEDLNQSWEVLAEPIQTVMRRYGVPEPYEKLKELTRGRAVTKESITDFIGSLELPEEAKSNLLKLTPYAYVGAAIELAKSEDVTMNLVNGVRAL</sequence>
<dbReference type="InterPro" id="IPR047136">
    <property type="entry name" value="PurB_bact"/>
</dbReference>
<reference evidence="12" key="1">
    <citation type="submission" date="2018-02" db="EMBL/GenBank/DDBJ databases">
        <title>Rhizophora mucronata_Transcriptome.</title>
        <authorList>
            <person name="Meera S.P."/>
            <person name="Sreeshan A."/>
            <person name="Augustine A."/>
        </authorList>
    </citation>
    <scope>NUCLEOTIDE SEQUENCE</scope>
    <source>
        <tissue evidence="12">Leaf</tissue>
    </source>
</reference>
<evidence type="ECO:0000256" key="2">
    <source>
        <dbReference type="ARBA" id="ARBA00004734"/>
    </source>
</evidence>
<proteinExistence type="inferred from homology"/>
<dbReference type="InterPro" id="IPR020557">
    <property type="entry name" value="Fumarate_lyase_CS"/>
</dbReference>
<dbReference type="GO" id="GO:0044208">
    <property type="term" value="P:'de novo' AMP biosynthetic process"/>
    <property type="evidence" value="ECO:0007669"/>
    <property type="project" value="UniProtKB-UniPathway"/>
</dbReference>
<comment type="catalytic activity">
    <reaction evidence="9">
        <text>N(6)-(1,2-dicarboxyethyl)-AMP = fumarate + AMP</text>
        <dbReference type="Rhea" id="RHEA:16853"/>
        <dbReference type="ChEBI" id="CHEBI:29806"/>
        <dbReference type="ChEBI" id="CHEBI:57567"/>
        <dbReference type="ChEBI" id="CHEBI:456215"/>
        <dbReference type="EC" id="4.3.2.2"/>
    </reaction>
</comment>
<dbReference type="GO" id="GO:0006189">
    <property type="term" value="P:'de novo' IMP biosynthetic process"/>
    <property type="evidence" value="ECO:0007669"/>
    <property type="project" value="UniProtKB-UniPathway"/>
</dbReference>
<evidence type="ECO:0000256" key="6">
    <source>
        <dbReference type="ARBA" id="ARBA00022755"/>
    </source>
</evidence>
<dbReference type="PANTHER" id="PTHR43411:SF1">
    <property type="entry name" value="ADENYLOSUCCINATE LYASE"/>
    <property type="match status" value="1"/>
</dbReference>
<evidence type="ECO:0000256" key="3">
    <source>
        <dbReference type="ARBA" id="ARBA00008273"/>
    </source>
</evidence>
<comment type="catalytic activity">
    <reaction evidence="9">
        <text>(2S)-2-[5-amino-1-(5-phospho-beta-D-ribosyl)imidazole-4-carboxamido]succinate = 5-amino-1-(5-phospho-beta-D-ribosyl)imidazole-4-carboxamide + fumarate</text>
        <dbReference type="Rhea" id="RHEA:23920"/>
        <dbReference type="ChEBI" id="CHEBI:29806"/>
        <dbReference type="ChEBI" id="CHEBI:58443"/>
        <dbReference type="ChEBI" id="CHEBI:58475"/>
        <dbReference type="EC" id="4.3.2.2"/>
    </reaction>
</comment>
<comment type="pathway">
    <text evidence="1 9">Purine metabolism; IMP biosynthesis via de novo pathway; 5-amino-1-(5-phospho-D-ribosyl)imidazole-4-carboxamide from 5-amino-1-(5-phospho-D-ribosyl)imidazole-4-carboxylate: step 2/2.</text>
</comment>
<dbReference type="EMBL" id="GGEC01081000">
    <property type="protein sequence ID" value="MBX61484.1"/>
    <property type="molecule type" value="Transcribed_RNA"/>
</dbReference>
<dbReference type="FunFam" id="1.10.275.10:FF:000003">
    <property type="entry name" value="Adenylosuccinate lyase"/>
    <property type="match status" value="1"/>
</dbReference>
<dbReference type="InterPro" id="IPR022761">
    <property type="entry name" value="Fumarate_lyase_N"/>
</dbReference>
<dbReference type="PROSITE" id="PS00163">
    <property type="entry name" value="FUMARATE_LYASES"/>
    <property type="match status" value="1"/>
</dbReference>
<dbReference type="PANTHER" id="PTHR43411">
    <property type="entry name" value="ADENYLOSUCCINATE LYASE"/>
    <property type="match status" value="1"/>
</dbReference>
<evidence type="ECO:0000259" key="11">
    <source>
        <dbReference type="Pfam" id="PF08328"/>
    </source>
</evidence>
<dbReference type="CDD" id="cd01598">
    <property type="entry name" value="PurB"/>
    <property type="match status" value="1"/>
</dbReference>
<dbReference type="InterPro" id="IPR004769">
    <property type="entry name" value="Pur_lyase"/>
</dbReference>
<evidence type="ECO:0000256" key="4">
    <source>
        <dbReference type="ARBA" id="ARBA00012339"/>
    </source>
</evidence>
<dbReference type="GO" id="GO:0070626">
    <property type="term" value="F:(S)-2-(5-amino-1-(5-phospho-D-ribosyl)imidazole-4-carboxamido) succinate lyase (fumarate-forming) activity"/>
    <property type="evidence" value="ECO:0007669"/>
    <property type="project" value="RHEA"/>
</dbReference>
<dbReference type="GO" id="GO:0004018">
    <property type="term" value="F:N6-(1,2-dicarboxyethyl)AMP AMP-lyase (fumarate-forming) activity"/>
    <property type="evidence" value="ECO:0007669"/>
    <property type="project" value="InterPro"/>
</dbReference>
<evidence type="ECO:0000256" key="9">
    <source>
        <dbReference type="RuleBase" id="RU361172"/>
    </source>
</evidence>
<comment type="similarity">
    <text evidence="3 9">Belongs to the lyase 1 family. Adenylosuccinate lyase subfamily.</text>
</comment>
<dbReference type="UniPathway" id="UPA00075">
    <property type="reaction ID" value="UER00336"/>
</dbReference>
<dbReference type="InterPro" id="IPR024083">
    <property type="entry name" value="Fumarase/histidase_N"/>
</dbReference>
<dbReference type="UniPathway" id="UPA00074">
    <property type="reaction ID" value="UER00132"/>
</dbReference>
<dbReference type="SUPFAM" id="SSF48557">
    <property type="entry name" value="L-aspartase-like"/>
    <property type="match status" value="1"/>
</dbReference>
<evidence type="ECO:0000256" key="5">
    <source>
        <dbReference type="ARBA" id="ARBA00017058"/>
    </source>
</evidence>
<dbReference type="NCBIfam" id="NF006764">
    <property type="entry name" value="PRK09285.1"/>
    <property type="match status" value="1"/>
</dbReference>
<dbReference type="Pfam" id="PF08328">
    <property type="entry name" value="ASL_C"/>
    <property type="match status" value="1"/>
</dbReference>
<dbReference type="InterPro" id="IPR008948">
    <property type="entry name" value="L-Aspartase-like"/>
</dbReference>
<dbReference type="EC" id="4.3.2.2" evidence="4 9"/>
<name>A0A2P2Q3G0_RHIMU</name>
<dbReference type="AlphaFoldDB" id="A0A2P2Q3G0"/>
<dbReference type="InterPro" id="IPR013539">
    <property type="entry name" value="PurB_C"/>
</dbReference>
<evidence type="ECO:0000256" key="8">
    <source>
        <dbReference type="ARBA" id="ARBA00030717"/>
    </source>
</evidence>
<protein>
    <recommendedName>
        <fullName evidence="5 9">Adenylosuccinate lyase</fullName>
        <shortName evidence="9">ASL</shortName>
        <ecNumber evidence="4 9">4.3.2.2</ecNumber>
    </recommendedName>
    <alternativeName>
        <fullName evidence="8 9">Adenylosuccinase</fullName>
    </alternativeName>
</protein>
<evidence type="ECO:0000256" key="1">
    <source>
        <dbReference type="ARBA" id="ARBA00004706"/>
    </source>
</evidence>
<evidence type="ECO:0000313" key="12">
    <source>
        <dbReference type="EMBL" id="MBX61484.1"/>
    </source>
</evidence>
<dbReference type="InterPro" id="IPR000362">
    <property type="entry name" value="Fumarate_lyase_fam"/>
</dbReference>
<feature type="domain" description="Adenylosuccinate lyase PurB C-terminal" evidence="11">
    <location>
        <begin position="411"/>
        <end position="525"/>
    </location>
</feature>
<feature type="domain" description="Fumarate lyase N-terminal" evidence="10">
    <location>
        <begin position="123"/>
        <end position="397"/>
    </location>
</feature>
<evidence type="ECO:0000256" key="7">
    <source>
        <dbReference type="ARBA" id="ARBA00023239"/>
    </source>
</evidence>